<sequence length="203" mass="22609">MLVIRKLSACEAGDLRDHLRRLSAADRRLRFGHGVKAAGVERYVDARDWARTWTVGAFDGPHLRGVVELHRCGPWWAMTAELSVSVEGRYQNQGLGTRLVAQALLVARNRGFRTVYLLCLPENRPIQRIVRKFAGEITAVEGDIEARIHPMRATPLSVMAEAFGDGCSLLQGLWSQEPEVANDRPAQHRAEPTKASPRLRPAA</sequence>
<proteinExistence type="predicted"/>
<dbReference type="RefSeq" id="WP_167220368.1">
    <property type="nucleotide sequence ID" value="NZ_JAAQPH010000001.1"/>
</dbReference>
<keyword evidence="4" id="KW-1185">Reference proteome</keyword>
<feature type="domain" description="N-acetyltransferase" evidence="2">
    <location>
        <begin position="2"/>
        <end position="161"/>
    </location>
</feature>
<feature type="region of interest" description="Disordered" evidence="1">
    <location>
        <begin position="178"/>
        <end position="203"/>
    </location>
</feature>
<dbReference type="Proteomes" id="UP000761264">
    <property type="component" value="Unassembled WGS sequence"/>
</dbReference>
<protein>
    <submittedName>
        <fullName evidence="3">GNAT family N-acetyltransferase</fullName>
    </submittedName>
</protein>
<comment type="caution">
    <text evidence="3">The sequence shown here is derived from an EMBL/GenBank/DDBJ whole genome shotgun (WGS) entry which is preliminary data.</text>
</comment>
<dbReference type="AlphaFoldDB" id="A0A967C2S8"/>
<evidence type="ECO:0000313" key="3">
    <source>
        <dbReference type="EMBL" id="NIA67080.1"/>
    </source>
</evidence>
<dbReference type="CDD" id="cd04301">
    <property type="entry name" value="NAT_SF"/>
    <property type="match status" value="1"/>
</dbReference>
<gene>
    <name evidence="3" type="ORF">HBA54_00575</name>
</gene>
<dbReference type="Pfam" id="PF00583">
    <property type="entry name" value="Acetyltransf_1"/>
    <property type="match status" value="1"/>
</dbReference>
<evidence type="ECO:0000259" key="2">
    <source>
        <dbReference type="PROSITE" id="PS51186"/>
    </source>
</evidence>
<evidence type="ECO:0000256" key="1">
    <source>
        <dbReference type="SAM" id="MobiDB-lite"/>
    </source>
</evidence>
<dbReference type="PROSITE" id="PS51186">
    <property type="entry name" value="GNAT"/>
    <property type="match status" value="1"/>
</dbReference>
<dbReference type="InterPro" id="IPR016181">
    <property type="entry name" value="Acyl_CoA_acyltransferase"/>
</dbReference>
<accession>A0A967C2S8</accession>
<feature type="compositionally biased region" description="Basic and acidic residues" evidence="1">
    <location>
        <begin position="181"/>
        <end position="192"/>
    </location>
</feature>
<organism evidence="3 4">
    <name type="scientific">Pelagibius litoralis</name>
    <dbReference type="NCBI Taxonomy" id="374515"/>
    <lineage>
        <taxon>Bacteria</taxon>
        <taxon>Pseudomonadati</taxon>
        <taxon>Pseudomonadota</taxon>
        <taxon>Alphaproteobacteria</taxon>
        <taxon>Rhodospirillales</taxon>
        <taxon>Rhodovibrionaceae</taxon>
        <taxon>Pelagibius</taxon>
    </lineage>
</organism>
<dbReference type="EMBL" id="JAAQPH010000001">
    <property type="protein sequence ID" value="NIA67080.1"/>
    <property type="molecule type" value="Genomic_DNA"/>
</dbReference>
<dbReference type="Gene3D" id="3.40.630.30">
    <property type="match status" value="1"/>
</dbReference>
<evidence type="ECO:0000313" key="4">
    <source>
        <dbReference type="Proteomes" id="UP000761264"/>
    </source>
</evidence>
<dbReference type="InterPro" id="IPR000182">
    <property type="entry name" value="GNAT_dom"/>
</dbReference>
<dbReference type="SUPFAM" id="SSF55729">
    <property type="entry name" value="Acyl-CoA N-acyltransferases (Nat)"/>
    <property type="match status" value="1"/>
</dbReference>
<name>A0A967C2S8_9PROT</name>
<dbReference type="GO" id="GO:0016747">
    <property type="term" value="F:acyltransferase activity, transferring groups other than amino-acyl groups"/>
    <property type="evidence" value="ECO:0007669"/>
    <property type="project" value="InterPro"/>
</dbReference>
<reference evidence="3" key="1">
    <citation type="submission" date="2020-03" db="EMBL/GenBank/DDBJ databases">
        <title>Genome of Pelagibius litoralis DSM 21314T.</title>
        <authorList>
            <person name="Wang G."/>
        </authorList>
    </citation>
    <scope>NUCLEOTIDE SEQUENCE</scope>
    <source>
        <strain evidence="3">DSM 21314</strain>
    </source>
</reference>